<dbReference type="SUPFAM" id="SSF56672">
    <property type="entry name" value="DNA/RNA polymerases"/>
    <property type="match status" value="1"/>
</dbReference>
<keyword evidence="2" id="KW-0540">Nuclease</keyword>
<feature type="domain" description="Reverse transcriptase" evidence="1">
    <location>
        <begin position="559"/>
        <end position="828"/>
    </location>
</feature>
<dbReference type="InterPro" id="IPR005135">
    <property type="entry name" value="Endo/exonuclease/phosphatase"/>
</dbReference>
<keyword evidence="2" id="KW-0378">Hydrolase</keyword>
<dbReference type="GO" id="GO:0004519">
    <property type="term" value="F:endonuclease activity"/>
    <property type="evidence" value="ECO:0007669"/>
    <property type="project" value="UniProtKB-KW"/>
</dbReference>
<reference evidence="2" key="1">
    <citation type="journal article" date="2010" name="BMC Evol. Biol.">
        <title>Generation of microsatellite repeat families by RTE retrotransposons in lepidopteran genomes.</title>
        <authorList>
            <person name="Tay W.T."/>
            <person name="Behere G.T."/>
            <person name="Batterham P."/>
            <person name="Heckel D.G."/>
        </authorList>
    </citation>
    <scope>NUCLEOTIDE SEQUENCE</scope>
</reference>
<dbReference type="Gene3D" id="3.60.10.10">
    <property type="entry name" value="Endonuclease/exonuclease/phosphatase"/>
    <property type="match status" value="1"/>
</dbReference>
<keyword evidence="2" id="KW-0808">Transferase</keyword>
<dbReference type="PANTHER" id="PTHR47027">
    <property type="entry name" value="REVERSE TRANSCRIPTASE DOMAIN-CONTAINING PROTEIN"/>
    <property type="match status" value="1"/>
</dbReference>
<evidence type="ECO:0000313" key="2">
    <source>
        <dbReference type="EMBL" id="ADI61814.1"/>
    </source>
</evidence>
<dbReference type="CDD" id="cd01650">
    <property type="entry name" value="RT_nLTR_like"/>
    <property type="match status" value="1"/>
</dbReference>
<dbReference type="EMBL" id="FJ265546">
    <property type="protein sequence ID" value="ADI61814.1"/>
    <property type="molecule type" value="Genomic_DNA"/>
</dbReference>
<accession>D7F161</accession>
<sequence>MKVDQVQNEIVCDPATTRRRVESRSHGVKYVTGHPAAAHQAQCGQNVTGDRTADQRAQLRKKMKIGTWNVRGMLQPGKREILDKEQAHYNLKILGITETHMRGSGFYTTPKGHTVYFSGPENESKHGVALSVVADINKSVLGYNPVSDRILTVRINTKPCRLNVVVVYAPTSTSSDADIDEFYNQLDDTLRNLARRDITLVMGDLNAKVGDTSREHHLKDIVGTYGLGIRNNRGERWLHFCAENSLTIMNTCFKNHPRRLYTWIMPGDRARNQIDYIAIDKRWRSCISSAKTYPGADCGSDHKLLVADISLKLKRCKRTSLSTQRRLDRGELAIFRERFDIKSANTIMDHNDIDENWNRLKALILSSRNDSQKKSADAPRKEWITEETWKAIRERKELLIGNVESAITDYREASARVQLLCRRDYNDYLNSICQDIEDHAQKFQTRDIFLKIKNITREFKAKTWAIETEEGKLLSEIDEVTERWRSYCEKLYAVPAGQDGESRVLEINYREPEIIESEIRGALHKLKTNKAAGRDDIFAEELKHLGDRGIKLLLDLCNQVWRTGKWVKDWKESLLIPLHKKGSTRTCSNYRTVALISHASKVMLYVINGRLQSYIQWQIPSEQAGFVKGRGTREQIVNVRQIIEKSREFNMPILLCFIDYTKAFDCVRWDCLWRILREMGVPQHLVSLIASLYRDGVSMVRVNDVISGPFKPEKGVRQGCILSPILFNVYGEYVMRKALEEWEGGISVGGIKISNLRYADDTTLFASSEKELADLFRRVEYESSLVGLSVNKSKTKVMIVDRTSQLSRTGELSDLEFVSEFIYLGSLLTDRGGSEGEIRRRTQMAKTAMTKLKRIWQNRKVSNVTKMRLVRTLVFSIFLYGAESWTIKASERKKINAFEMWCWRRMLRIPWTAKRTNKSILDQLRIRVRLSTICYQRILSYFGHIARRQSDNLDKVIVTGKVEGKRPRGRLPSRWCDQVTALTGLPVATAIRAAEDRTRWKQLTRQATVEFQGHDLQ</sequence>
<keyword evidence="2" id="KW-0255">Endonuclease</keyword>
<dbReference type="Pfam" id="PF00078">
    <property type="entry name" value="RVT_1"/>
    <property type="match status" value="1"/>
</dbReference>
<dbReference type="InterPro" id="IPR000477">
    <property type="entry name" value="RT_dom"/>
</dbReference>
<dbReference type="PROSITE" id="PS50878">
    <property type="entry name" value="RT_POL"/>
    <property type="match status" value="1"/>
</dbReference>
<dbReference type="InterPro" id="IPR036691">
    <property type="entry name" value="Endo/exonu/phosph_ase_sf"/>
</dbReference>
<name>D7F161_BOMMO</name>
<evidence type="ECO:0000259" key="1">
    <source>
        <dbReference type="PROSITE" id="PS50878"/>
    </source>
</evidence>
<dbReference type="AlphaFoldDB" id="D7F161"/>
<dbReference type="GO" id="GO:0003964">
    <property type="term" value="F:RNA-directed DNA polymerase activity"/>
    <property type="evidence" value="ECO:0007669"/>
    <property type="project" value="UniProtKB-KW"/>
</dbReference>
<dbReference type="PANTHER" id="PTHR47027:SF8">
    <property type="entry name" value="RIBONUCLEASE H"/>
    <property type="match status" value="1"/>
</dbReference>
<dbReference type="SUPFAM" id="SSF56219">
    <property type="entry name" value="DNase I-like"/>
    <property type="match status" value="1"/>
</dbReference>
<protein>
    <submittedName>
        <fullName evidence="2">Endonuclease-reverse transcriptase</fullName>
    </submittedName>
</protein>
<dbReference type="CDD" id="cd09076">
    <property type="entry name" value="L1-EN"/>
    <property type="match status" value="1"/>
</dbReference>
<keyword evidence="2" id="KW-0695">RNA-directed DNA polymerase</keyword>
<organism evidence="2">
    <name type="scientific">Bombyx mori</name>
    <name type="common">Silk moth</name>
    <dbReference type="NCBI Taxonomy" id="7091"/>
    <lineage>
        <taxon>Eukaryota</taxon>
        <taxon>Metazoa</taxon>
        <taxon>Ecdysozoa</taxon>
        <taxon>Arthropoda</taxon>
        <taxon>Hexapoda</taxon>
        <taxon>Insecta</taxon>
        <taxon>Pterygota</taxon>
        <taxon>Neoptera</taxon>
        <taxon>Endopterygota</taxon>
        <taxon>Lepidoptera</taxon>
        <taxon>Glossata</taxon>
        <taxon>Ditrysia</taxon>
        <taxon>Bombycoidea</taxon>
        <taxon>Bombycidae</taxon>
        <taxon>Bombycinae</taxon>
        <taxon>Bombyx</taxon>
    </lineage>
</organism>
<keyword evidence="2" id="KW-0548">Nucleotidyltransferase</keyword>
<proteinExistence type="predicted"/>
<dbReference type="InterPro" id="IPR043502">
    <property type="entry name" value="DNA/RNA_pol_sf"/>
</dbReference>
<dbReference type="Pfam" id="PF03372">
    <property type="entry name" value="Exo_endo_phos"/>
    <property type="match status" value="1"/>
</dbReference>